<dbReference type="InterPro" id="IPR016040">
    <property type="entry name" value="NAD(P)-bd_dom"/>
</dbReference>
<protein>
    <recommendedName>
        <fullName evidence="1">NAD(P)-binding domain-containing protein</fullName>
    </recommendedName>
</protein>
<dbReference type="SUPFAM" id="SSF51735">
    <property type="entry name" value="NAD(P)-binding Rossmann-fold domains"/>
    <property type="match status" value="1"/>
</dbReference>
<dbReference type="RefSeq" id="XP_004233107.1">
    <property type="nucleotide sequence ID" value="XM_004233059.5"/>
</dbReference>
<dbReference type="KEGG" id="sly:101268541"/>
<sequence>MATATGLFFLKTSAFSITSKRPSVSLFVNKVHSFRLRAANIEESEIEGEEEVGISEKKKIFVAGATGNTGKRIVEQLLAKGFAVKAGVLDVDKAKSTLPGQNPDLQIVKADVTEGSVRLADAIGNDSDAVICATGFRRSLDFLAPWKVDNFGTVNLVEACRTLGVKRFLLVSSILVNGAAMGQLFNPAYVFLNVLGLTLIAKLQAEQYIRRSGINYTIIRPGGLKNDPPQGNIVMEQEDTLYEGSISRDQVAEVAVEALLHPESHYKVVEIVARTDAPKRSFKELFGSIKQQ</sequence>
<name>A0A3Q7FNK6_SOLLC</name>
<reference evidence="2" key="2">
    <citation type="submission" date="2019-01" db="UniProtKB">
        <authorList>
            <consortium name="EnsemblPlants"/>
        </authorList>
    </citation>
    <scope>IDENTIFICATION</scope>
    <source>
        <strain evidence="2">cv. Heinz 1706</strain>
    </source>
</reference>
<keyword evidence="3" id="KW-1185">Reference proteome</keyword>
<evidence type="ECO:0000313" key="3">
    <source>
        <dbReference type="Proteomes" id="UP000004994"/>
    </source>
</evidence>
<dbReference type="GeneID" id="101268541"/>
<dbReference type="Pfam" id="PF13460">
    <property type="entry name" value="NAD_binding_10"/>
    <property type="match status" value="1"/>
</dbReference>
<dbReference type="Proteomes" id="UP000004994">
    <property type="component" value="Chromosome 2"/>
</dbReference>
<organism evidence="2">
    <name type="scientific">Solanum lycopersicum</name>
    <name type="common">Tomato</name>
    <name type="synonym">Lycopersicon esculentum</name>
    <dbReference type="NCBI Taxonomy" id="4081"/>
    <lineage>
        <taxon>Eukaryota</taxon>
        <taxon>Viridiplantae</taxon>
        <taxon>Streptophyta</taxon>
        <taxon>Embryophyta</taxon>
        <taxon>Tracheophyta</taxon>
        <taxon>Spermatophyta</taxon>
        <taxon>Magnoliopsida</taxon>
        <taxon>eudicotyledons</taxon>
        <taxon>Gunneridae</taxon>
        <taxon>Pentapetalae</taxon>
        <taxon>asterids</taxon>
        <taxon>lamiids</taxon>
        <taxon>Solanales</taxon>
        <taxon>Solanaceae</taxon>
        <taxon>Solanoideae</taxon>
        <taxon>Solaneae</taxon>
        <taxon>Solanum</taxon>
        <taxon>Solanum subgen. Lycopersicon</taxon>
    </lineage>
</organism>
<evidence type="ECO:0000259" key="1">
    <source>
        <dbReference type="Pfam" id="PF13460"/>
    </source>
</evidence>
<dbReference type="OMA" id="PYYVAKH"/>
<dbReference type="CDD" id="cd05243">
    <property type="entry name" value="SDR_a5"/>
    <property type="match status" value="1"/>
</dbReference>
<dbReference type="PANTHER" id="PTHR15020">
    <property type="entry name" value="FLAVIN REDUCTASE-RELATED"/>
    <property type="match status" value="1"/>
</dbReference>
<dbReference type="Gramene" id="Solyc02g070770.3.1">
    <property type="protein sequence ID" value="Solyc02g070770.3.1"/>
    <property type="gene ID" value="Solyc02g070770.3"/>
</dbReference>
<dbReference type="STRING" id="4081.A0A3Q7FNK6"/>
<dbReference type="FunCoup" id="A0A3Q7FNK6">
    <property type="interactions" value="1663"/>
</dbReference>
<dbReference type="InterPro" id="IPR036291">
    <property type="entry name" value="NAD(P)-bd_dom_sf"/>
</dbReference>
<dbReference type="PANTHER" id="PTHR15020:SF49">
    <property type="entry name" value="NAD(P)-BINDING DOMAIN-CONTAINING PROTEIN"/>
    <property type="match status" value="1"/>
</dbReference>
<reference evidence="2" key="1">
    <citation type="journal article" date="2012" name="Nature">
        <title>The tomato genome sequence provides insights into fleshy fruit evolution.</title>
        <authorList>
            <consortium name="Tomato Genome Consortium"/>
        </authorList>
    </citation>
    <scope>NUCLEOTIDE SEQUENCE [LARGE SCALE GENOMIC DNA]</scope>
    <source>
        <strain evidence="2">cv. Heinz 1706</strain>
    </source>
</reference>
<evidence type="ECO:0000313" key="2">
    <source>
        <dbReference type="EnsemblPlants" id="Solyc02g070770.3.1"/>
    </source>
</evidence>
<dbReference type="InParanoid" id="A0A3Q7FNK6"/>
<feature type="domain" description="NAD(P)-binding" evidence="1">
    <location>
        <begin position="64"/>
        <end position="262"/>
    </location>
</feature>
<dbReference type="SMR" id="A0A3Q7FNK6"/>
<dbReference type="Gene3D" id="3.40.50.720">
    <property type="entry name" value="NAD(P)-binding Rossmann-like Domain"/>
    <property type="match status" value="1"/>
</dbReference>
<dbReference type="PaxDb" id="4081-Solyc02g070770.2.1"/>
<gene>
    <name evidence="2" type="primary">LOC101268541</name>
</gene>
<accession>A0A3Q7FNK6</accession>
<proteinExistence type="predicted"/>
<dbReference type="AlphaFoldDB" id="A0A3Q7FNK6"/>
<dbReference type="OrthoDB" id="419598at2759"/>
<dbReference type="EnsemblPlants" id="Solyc02g070770.3.1">
    <property type="protein sequence ID" value="Solyc02g070770.3.1"/>
    <property type="gene ID" value="Solyc02g070770.3"/>
</dbReference>